<comment type="caution">
    <text evidence="10">The sequence shown here is derived from an EMBL/GenBank/DDBJ whole genome shotgun (WGS) entry which is preliminary data.</text>
</comment>
<dbReference type="InterPro" id="IPR050331">
    <property type="entry name" value="Zinc_finger"/>
</dbReference>
<dbReference type="EMBL" id="JACEEZ010003495">
    <property type="protein sequence ID" value="KAG0727326.1"/>
    <property type="molecule type" value="Genomic_DNA"/>
</dbReference>
<dbReference type="GO" id="GO:0005634">
    <property type="term" value="C:nucleus"/>
    <property type="evidence" value="ECO:0007669"/>
    <property type="project" value="UniProtKB-SubCell"/>
</dbReference>
<evidence type="ECO:0000256" key="6">
    <source>
        <dbReference type="ARBA" id="ARBA00023242"/>
    </source>
</evidence>
<dbReference type="Gene3D" id="3.30.160.60">
    <property type="entry name" value="Classic Zinc Finger"/>
    <property type="match status" value="3"/>
</dbReference>
<feature type="domain" description="C2H2-type" evidence="9">
    <location>
        <begin position="156"/>
        <end position="183"/>
    </location>
</feature>
<name>A0A8J4YQW2_CHIOP</name>
<feature type="region of interest" description="Disordered" evidence="8">
    <location>
        <begin position="1"/>
        <end position="101"/>
    </location>
</feature>
<dbReference type="InterPro" id="IPR036236">
    <property type="entry name" value="Znf_C2H2_sf"/>
</dbReference>
<evidence type="ECO:0000256" key="1">
    <source>
        <dbReference type="ARBA" id="ARBA00004123"/>
    </source>
</evidence>
<evidence type="ECO:0000313" key="10">
    <source>
        <dbReference type="EMBL" id="KAG0727326.1"/>
    </source>
</evidence>
<keyword evidence="5" id="KW-0862">Zinc</keyword>
<dbReference type="InterPro" id="IPR013087">
    <property type="entry name" value="Znf_C2H2_type"/>
</dbReference>
<dbReference type="GO" id="GO:0008270">
    <property type="term" value="F:zinc ion binding"/>
    <property type="evidence" value="ECO:0007669"/>
    <property type="project" value="UniProtKB-KW"/>
</dbReference>
<evidence type="ECO:0000256" key="3">
    <source>
        <dbReference type="ARBA" id="ARBA00022737"/>
    </source>
</evidence>
<evidence type="ECO:0000313" key="11">
    <source>
        <dbReference type="Proteomes" id="UP000770661"/>
    </source>
</evidence>
<dbReference type="SMART" id="SM00355">
    <property type="entry name" value="ZnF_C2H2"/>
    <property type="match status" value="2"/>
</dbReference>
<keyword evidence="11" id="KW-1185">Reference proteome</keyword>
<dbReference type="Pfam" id="PF00096">
    <property type="entry name" value="zf-C2H2"/>
    <property type="match status" value="2"/>
</dbReference>
<keyword evidence="4 7" id="KW-0863">Zinc-finger</keyword>
<evidence type="ECO:0000256" key="5">
    <source>
        <dbReference type="ARBA" id="ARBA00022833"/>
    </source>
</evidence>
<protein>
    <submittedName>
        <fullName evidence="10">Zinc finger protein 562</fullName>
    </submittedName>
</protein>
<gene>
    <name evidence="10" type="primary">ZNF562</name>
    <name evidence="10" type="ORF">GWK47_034892</name>
</gene>
<proteinExistence type="predicted"/>
<organism evidence="10 11">
    <name type="scientific">Chionoecetes opilio</name>
    <name type="common">Atlantic snow crab</name>
    <name type="synonym">Cancer opilio</name>
    <dbReference type="NCBI Taxonomy" id="41210"/>
    <lineage>
        <taxon>Eukaryota</taxon>
        <taxon>Metazoa</taxon>
        <taxon>Ecdysozoa</taxon>
        <taxon>Arthropoda</taxon>
        <taxon>Crustacea</taxon>
        <taxon>Multicrustacea</taxon>
        <taxon>Malacostraca</taxon>
        <taxon>Eumalacostraca</taxon>
        <taxon>Eucarida</taxon>
        <taxon>Decapoda</taxon>
        <taxon>Pleocyemata</taxon>
        <taxon>Brachyura</taxon>
        <taxon>Eubrachyura</taxon>
        <taxon>Majoidea</taxon>
        <taxon>Majidae</taxon>
        <taxon>Chionoecetes</taxon>
    </lineage>
</organism>
<evidence type="ECO:0000256" key="2">
    <source>
        <dbReference type="ARBA" id="ARBA00022723"/>
    </source>
</evidence>
<dbReference type="AlphaFoldDB" id="A0A8J4YQW2"/>
<dbReference type="PANTHER" id="PTHR16515:SF66">
    <property type="entry name" value="C2H2-TYPE DOMAIN-CONTAINING PROTEIN"/>
    <property type="match status" value="1"/>
</dbReference>
<feature type="compositionally biased region" description="Polar residues" evidence="8">
    <location>
        <begin position="70"/>
        <end position="85"/>
    </location>
</feature>
<keyword evidence="2" id="KW-0479">Metal-binding</keyword>
<evidence type="ECO:0000256" key="7">
    <source>
        <dbReference type="PROSITE-ProRule" id="PRU00042"/>
    </source>
</evidence>
<feature type="region of interest" description="Disordered" evidence="8">
    <location>
        <begin position="118"/>
        <end position="151"/>
    </location>
</feature>
<dbReference type="PROSITE" id="PS00028">
    <property type="entry name" value="ZINC_FINGER_C2H2_1"/>
    <property type="match status" value="2"/>
</dbReference>
<feature type="compositionally biased region" description="Basic and acidic residues" evidence="8">
    <location>
        <begin position="1"/>
        <end position="17"/>
    </location>
</feature>
<dbReference type="GO" id="GO:0010468">
    <property type="term" value="P:regulation of gene expression"/>
    <property type="evidence" value="ECO:0007669"/>
    <property type="project" value="TreeGrafter"/>
</dbReference>
<evidence type="ECO:0000256" key="4">
    <source>
        <dbReference type="ARBA" id="ARBA00022771"/>
    </source>
</evidence>
<evidence type="ECO:0000256" key="8">
    <source>
        <dbReference type="SAM" id="MobiDB-lite"/>
    </source>
</evidence>
<evidence type="ECO:0000259" key="9">
    <source>
        <dbReference type="PROSITE" id="PS50157"/>
    </source>
</evidence>
<feature type="domain" description="C2H2-type" evidence="9">
    <location>
        <begin position="184"/>
        <end position="211"/>
    </location>
</feature>
<dbReference type="PANTHER" id="PTHR16515">
    <property type="entry name" value="PR DOMAIN ZINC FINGER PROTEIN"/>
    <property type="match status" value="1"/>
</dbReference>
<dbReference type="OrthoDB" id="6330646at2759"/>
<keyword evidence="3" id="KW-0677">Repeat</keyword>
<feature type="compositionally biased region" description="Low complexity" evidence="8">
    <location>
        <begin position="53"/>
        <end position="63"/>
    </location>
</feature>
<sequence>MEGVKDRNDTKDVRQEDSGGLFPRLGASSSDVTQERERNISRSSGSVDIPTISRSSSLMSLGSEPEDSRPGSQASDQVLRSQSKTRLAAASPRVPAGPTVACGGQSVAAVEVVGLGSSMSGREQQDESASGVGRHRGDGKNHLEAGSSGHKAHTELKCQQCDKTFKYKSLLEQHSVTHSGVKNHECLECGKRFTTKGELTRHTLTHSGVKNHECLECGKRFTQRVPSPHTPDTQWC</sequence>
<comment type="subcellular location">
    <subcellularLocation>
        <location evidence="1">Nucleus</location>
    </subcellularLocation>
</comment>
<dbReference type="PROSITE" id="PS50157">
    <property type="entry name" value="ZINC_FINGER_C2H2_2"/>
    <property type="match status" value="2"/>
</dbReference>
<dbReference type="FunFam" id="3.30.160.60:FF:000264">
    <property type="entry name" value="Zinc finger protein 236"/>
    <property type="match status" value="1"/>
</dbReference>
<dbReference type="SUPFAM" id="SSF57667">
    <property type="entry name" value="beta-beta-alpha zinc fingers"/>
    <property type="match status" value="2"/>
</dbReference>
<dbReference type="Proteomes" id="UP000770661">
    <property type="component" value="Unassembled WGS sequence"/>
</dbReference>
<accession>A0A8J4YQW2</accession>
<reference evidence="10" key="1">
    <citation type="submission" date="2020-07" db="EMBL/GenBank/DDBJ databases">
        <title>The High-quality genome of the commercially important snow crab, Chionoecetes opilio.</title>
        <authorList>
            <person name="Jeong J.-H."/>
            <person name="Ryu S."/>
        </authorList>
    </citation>
    <scope>NUCLEOTIDE SEQUENCE</scope>
    <source>
        <strain evidence="10">MADBK_172401_WGS</strain>
        <tissue evidence="10">Digestive gland</tissue>
    </source>
</reference>
<keyword evidence="6" id="KW-0539">Nucleus</keyword>